<reference evidence="1" key="2">
    <citation type="submission" date="2022-10" db="EMBL/GenBank/DDBJ databases">
        <authorList>
            <consortium name="ENA_rothamsted_submissions"/>
            <consortium name="culmorum"/>
            <person name="King R."/>
        </authorList>
    </citation>
    <scope>NUCLEOTIDE SEQUENCE</scope>
</reference>
<organism evidence="1 2">
    <name type="scientific">Chironomus riparius</name>
    <dbReference type="NCBI Taxonomy" id="315576"/>
    <lineage>
        <taxon>Eukaryota</taxon>
        <taxon>Metazoa</taxon>
        <taxon>Ecdysozoa</taxon>
        <taxon>Arthropoda</taxon>
        <taxon>Hexapoda</taxon>
        <taxon>Insecta</taxon>
        <taxon>Pterygota</taxon>
        <taxon>Neoptera</taxon>
        <taxon>Endopterygota</taxon>
        <taxon>Diptera</taxon>
        <taxon>Nematocera</taxon>
        <taxon>Chironomoidea</taxon>
        <taxon>Chironomidae</taxon>
        <taxon>Chironominae</taxon>
        <taxon>Chironomus</taxon>
    </lineage>
</organism>
<evidence type="ECO:0000313" key="2">
    <source>
        <dbReference type="Proteomes" id="UP001153620"/>
    </source>
</evidence>
<dbReference type="AlphaFoldDB" id="A0A9N9RMW6"/>
<name>A0A9N9RMW6_9DIPT</name>
<gene>
    <name evidence="1" type="ORF">CHIRRI_LOCUS2984</name>
</gene>
<proteinExistence type="predicted"/>
<reference evidence="1" key="1">
    <citation type="submission" date="2022-01" db="EMBL/GenBank/DDBJ databases">
        <authorList>
            <person name="King R."/>
        </authorList>
    </citation>
    <scope>NUCLEOTIDE SEQUENCE</scope>
</reference>
<dbReference type="Proteomes" id="UP001153620">
    <property type="component" value="Chromosome 1"/>
</dbReference>
<protein>
    <submittedName>
        <fullName evidence="1">Uncharacterized protein</fullName>
    </submittedName>
</protein>
<dbReference type="OrthoDB" id="10546856at2759"/>
<accession>A0A9N9RMW6</accession>
<keyword evidence="2" id="KW-1185">Reference proteome</keyword>
<evidence type="ECO:0000313" key="1">
    <source>
        <dbReference type="EMBL" id="CAG9800031.1"/>
    </source>
</evidence>
<sequence length="147" mass="16448">MTSQADNAPNTEPIRRKSSILAALTLNCNLPTIPIINEPCGLTTSAVPSILNPASVTDVKKKSLRFDTNTFTSEYETEEIKETKRRITDEIKSVPSDLNGYQLNASYSPSMHHSIKNCNLKDYYAIKQREIECQVSCQINHSWSAPD</sequence>
<dbReference type="EMBL" id="OU895877">
    <property type="protein sequence ID" value="CAG9800031.1"/>
    <property type="molecule type" value="Genomic_DNA"/>
</dbReference>